<dbReference type="Proteomes" id="UP000183257">
    <property type="component" value="Unassembled WGS sequence"/>
</dbReference>
<protein>
    <submittedName>
        <fullName evidence="4">Two component transcriptional regulator, LytTR family</fullName>
    </submittedName>
</protein>
<feature type="domain" description="HTH LytTR-type" evidence="3">
    <location>
        <begin position="151"/>
        <end position="246"/>
    </location>
</feature>
<evidence type="ECO:0000256" key="1">
    <source>
        <dbReference type="PROSITE-ProRule" id="PRU00169"/>
    </source>
</evidence>
<dbReference type="InterPro" id="IPR011006">
    <property type="entry name" value="CheY-like_superfamily"/>
</dbReference>
<dbReference type="Gene3D" id="2.40.50.1020">
    <property type="entry name" value="LytTr DNA-binding domain"/>
    <property type="match status" value="1"/>
</dbReference>
<feature type="modified residue" description="4-aspartylphosphate" evidence="1">
    <location>
        <position position="65"/>
    </location>
</feature>
<organism evidence="4 5">
    <name type="scientific">Cellulophaga fucicola</name>
    <dbReference type="NCBI Taxonomy" id="76595"/>
    <lineage>
        <taxon>Bacteria</taxon>
        <taxon>Pseudomonadati</taxon>
        <taxon>Bacteroidota</taxon>
        <taxon>Flavobacteriia</taxon>
        <taxon>Flavobacteriales</taxon>
        <taxon>Flavobacteriaceae</taxon>
        <taxon>Cellulophaga</taxon>
    </lineage>
</organism>
<evidence type="ECO:0000259" key="2">
    <source>
        <dbReference type="PROSITE" id="PS50110"/>
    </source>
</evidence>
<dbReference type="InterPro" id="IPR007492">
    <property type="entry name" value="LytTR_DNA-bd_dom"/>
</dbReference>
<dbReference type="InterPro" id="IPR001789">
    <property type="entry name" value="Sig_transdc_resp-reg_receiver"/>
</dbReference>
<dbReference type="PANTHER" id="PTHR37299:SF1">
    <property type="entry name" value="STAGE 0 SPORULATION PROTEIN A HOMOLOG"/>
    <property type="match status" value="1"/>
</dbReference>
<sequence length="253" mass="29662">MLSFILRTFEMNYSYIIIGNSASSNLQLQHFLEEYNDFSCVDISENSNVALNSILKYSPDIIFVDLQKNTREYFQMVSDLHQYIDQIPLIIGVSTSKDYAYDAIKNGFFDYWLLPYNEFDIRKAVFKIRKQTPKKETTPTLCLQSYKDYQYIDTSEILYLKADNNATDLFLNNGKKISAFKTLKTFENKLPENFIRIHQSYILNTEYVSRINYGKSICNIKRSDLQLPFSKSYKENIDKLKNKMAKNAISTQN</sequence>
<name>A0A1K1M2U5_9FLAO</name>
<keyword evidence="5" id="KW-1185">Reference proteome</keyword>
<evidence type="ECO:0000313" key="5">
    <source>
        <dbReference type="Proteomes" id="UP000183257"/>
    </source>
</evidence>
<dbReference type="Gene3D" id="3.40.50.2300">
    <property type="match status" value="1"/>
</dbReference>
<proteinExistence type="predicted"/>
<reference evidence="5" key="1">
    <citation type="submission" date="2016-11" db="EMBL/GenBank/DDBJ databases">
        <authorList>
            <person name="Varghese N."/>
            <person name="Submissions S."/>
        </authorList>
    </citation>
    <scope>NUCLEOTIDE SEQUENCE [LARGE SCALE GENOMIC DNA]</scope>
    <source>
        <strain evidence="5">DSM 24786</strain>
    </source>
</reference>
<dbReference type="PROSITE" id="PS50110">
    <property type="entry name" value="RESPONSE_REGULATORY"/>
    <property type="match status" value="1"/>
</dbReference>
<dbReference type="Pfam" id="PF04397">
    <property type="entry name" value="LytTR"/>
    <property type="match status" value="1"/>
</dbReference>
<dbReference type="STRING" id="76595.SAMN05660313_00286"/>
<evidence type="ECO:0000313" key="4">
    <source>
        <dbReference type="EMBL" id="SFW17482.1"/>
    </source>
</evidence>
<dbReference type="EMBL" id="FPIY01000001">
    <property type="protein sequence ID" value="SFW17482.1"/>
    <property type="molecule type" value="Genomic_DNA"/>
</dbReference>
<dbReference type="GO" id="GO:0000156">
    <property type="term" value="F:phosphorelay response regulator activity"/>
    <property type="evidence" value="ECO:0007669"/>
    <property type="project" value="InterPro"/>
</dbReference>
<dbReference type="GO" id="GO:0003677">
    <property type="term" value="F:DNA binding"/>
    <property type="evidence" value="ECO:0007669"/>
    <property type="project" value="InterPro"/>
</dbReference>
<dbReference type="SUPFAM" id="SSF52172">
    <property type="entry name" value="CheY-like"/>
    <property type="match status" value="1"/>
</dbReference>
<dbReference type="PROSITE" id="PS50930">
    <property type="entry name" value="HTH_LYTTR"/>
    <property type="match status" value="1"/>
</dbReference>
<dbReference type="InterPro" id="IPR046947">
    <property type="entry name" value="LytR-like"/>
</dbReference>
<dbReference type="SMART" id="SM00850">
    <property type="entry name" value="LytTR"/>
    <property type="match status" value="1"/>
</dbReference>
<dbReference type="PANTHER" id="PTHR37299">
    <property type="entry name" value="TRANSCRIPTIONAL REGULATOR-RELATED"/>
    <property type="match status" value="1"/>
</dbReference>
<dbReference type="AlphaFoldDB" id="A0A1K1M2U5"/>
<evidence type="ECO:0000259" key="3">
    <source>
        <dbReference type="PROSITE" id="PS50930"/>
    </source>
</evidence>
<gene>
    <name evidence="4" type="ORF">SAMN05660313_00286</name>
</gene>
<keyword evidence="1" id="KW-0597">Phosphoprotein</keyword>
<feature type="domain" description="Response regulatory" evidence="2">
    <location>
        <begin position="14"/>
        <end position="129"/>
    </location>
</feature>
<accession>A0A1K1M2U5</accession>